<dbReference type="InterPro" id="IPR013325">
    <property type="entry name" value="RNA_pol_sigma_r2"/>
</dbReference>
<dbReference type="PANTHER" id="PTHR43133">
    <property type="entry name" value="RNA POLYMERASE ECF-TYPE SIGMA FACTO"/>
    <property type="match status" value="1"/>
</dbReference>
<dbReference type="InterPro" id="IPR013324">
    <property type="entry name" value="RNA_pol_sigma_r3/r4-like"/>
</dbReference>
<dbReference type="InterPro" id="IPR014284">
    <property type="entry name" value="RNA_pol_sigma-70_dom"/>
</dbReference>
<protein>
    <submittedName>
        <fullName evidence="7">RNA polymerase sigma-70 factor (ECF subfamily)</fullName>
    </submittedName>
</protein>
<keyword evidence="4" id="KW-0238">DNA-binding</keyword>
<dbReference type="Pfam" id="PF08281">
    <property type="entry name" value="Sigma70_r4_2"/>
    <property type="match status" value="1"/>
</dbReference>
<feature type="domain" description="RNA polymerase sigma factor 70 region 4 type 2" evidence="6">
    <location>
        <begin position="150"/>
        <end position="200"/>
    </location>
</feature>
<dbReference type="PANTHER" id="PTHR43133:SF8">
    <property type="entry name" value="RNA POLYMERASE SIGMA FACTOR HI_1459-RELATED"/>
    <property type="match status" value="1"/>
</dbReference>
<keyword evidence="2" id="KW-0805">Transcription regulation</keyword>
<dbReference type="NCBIfam" id="TIGR02937">
    <property type="entry name" value="sigma70-ECF"/>
    <property type="match status" value="1"/>
</dbReference>
<proteinExistence type="inferred from homology"/>
<dbReference type="InterPro" id="IPR039425">
    <property type="entry name" value="RNA_pol_sigma-70-like"/>
</dbReference>
<gene>
    <name evidence="7" type="ORF">J2W94_001590</name>
</gene>
<dbReference type="InterPro" id="IPR013249">
    <property type="entry name" value="RNA_pol_sigma70_r4_t2"/>
</dbReference>
<comment type="similarity">
    <text evidence="1">Belongs to the sigma-70 factor family. ECF subfamily.</text>
</comment>
<dbReference type="RefSeq" id="WP_310091937.1">
    <property type="nucleotide sequence ID" value="NZ_JAVDTT010000002.1"/>
</dbReference>
<evidence type="ECO:0000313" key="7">
    <source>
        <dbReference type="EMBL" id="MDR6841305.1"/>
    </source>
</evidence>
<evidence type="ECO:0000256" key="5">
    <source>
        <dbReference type="ARBA" id="ARBA00023163"/>
    </source>
</evidence>
<keyword evidence="3" id="KW-0731">Sigma factor</keyword>
<evidence type="ECO:0000256" key="2">
    <source>
        <dbReference type="ARBA" id="ARBA00023015"/>
    </source>
</evidence>
<dbReference type="SUPFAM" id="SSF88946">
    <property type="entry name" value="Sigma2 domain of RNA polymerase sigma factors"/>
    <property type="match status" value="1"/>
</dbReference>
<evidence type="ECO:0000256" key="4">
    <source>
        <dbReference type="ARBA" id="ARBA00023125"/>
    </source>
</evidence>
<dbReference type="Proteomes" id="UP001254759">
    <property type="component" value="Unassembled WGS sequence"/>
</dbReference>
<dbReference type="SUPFAM" id="SSF88659">
    <property type="entry name" value="Sigma3 and sigma4 domains of RNA polymerase sigma factors"/>
    <property type="match status" value="1"/>
</dbReference>
<name>A0ABU1RSM5_9GAMM</name>
<keyword evidence="5" id="KW-0804">Transcription</keyword>
<organism evidence="7 8">
    <name type="scientific">Pseudoxanthomonas sacheonensis</name>
    <dbReference type="NCBI Taxonomy" id="443615"/>
    <lineage>
        <taxon>Bacteria</taxon>
        <taxon>Pseudomonadati</taxon>
        <taxon>Pseudomonadota</taxon>
        <taxon>Gammaproteobacteria</taxon>
        <taxon>Lysobacterales</taxon>
        <taxon>Lysobacteraceae</taxon>
        <taxon>Pseudoxanthomonas</taxon>
    </lineage>
</organism>
<dbReference type="Gene3D" id="1.10.1740.10">
    <property type="match status" value="1"/>
</dbReference>
<keyword evidence="8" id="KW-1185">Reference proteome</keyword>
<dbReference type="Gene3D" id="1.10.10.10">
    <property type="entry name" value="Winged helix-like DNA-binding domain superfamily/Winged helix DNA-binding domain"/>
    <property type="match status" value="1"/>
</dbReference>
<dbReference type="CDD" id="cd06171">
    <property type="entry name" value="Sigma70_r4"/>
    <property type="match status" value="1"/>
</dbReference>
<evidence type="ECO:0000256" key="3">
    <source>
        <dbReference type="ARBA" id="ARBA00023082"/>
    </source>
</evidence>
<reference evidence="7 8" key="1">
    <citation type="submission" date="2023-07" db="EMBL/GenBank/DDBJ databases">
        <title>Sorghum-associated microbial communities from plants grown in Nebraska, USA.</title>
        <authorList>
            <person name="Schachtman D."/>
        </authorList>
    </citation>
    <scope>NUCLEOTIDE SEQUENCE [LARGE SCALE GENOMIC DNA]</scope>
    <source>
        <strain evidence="7 8">BE107</strain>
    </source>
</reference>
<evidence type="ECO:0000259" key="6">
    <source>
        <dbReference type="Pfam" id="PF08281"/>
    </source>
</evidence>
<evidence type="ECO:0000256" key="1">
    <source>
        <dbReference type="ARBA" id="ARBA00010641"/>
    </source>
</evidence>
<accession>A0ABU1RSM5</accession>
<evidence type="ECO:0000313" key="8">
    <source>
        <dbReference type="Proteomes" id="UP001254759"/>
    </source>
</evidence>
<dbReference type="EMBL" id="JAVDTT010000002">
    <property type="protein sequence ID" value="MDR6841305.1"/>
    <property type="molecule type" value="Genomic_DNA"/>
</dbReference>
<sequence length="213" mass="24246">MRGTIVWVKKPAQNDDHRRRAMAHGQPNLLDLRRDFPAEEQYLDEEAFDAFARAQQSHLLCYFRSHLPSDEDAKDAAQESLMRLLRYRNSEPASTWRPLLFRIASNIVAEFFRRGAVRGLNKHVSLADEVLVSQVPSQEDLIEQGQREALLRSAIVALPPRCRQVYMLSRVDGLTYPQIAKHCGISVKTVEKHIIHALALLQQWVGGRADGAL</sequence>
<comment type="caution">
    <text evidence="7">The sequence shown here is derived from an EMBL/GenBank/DDBJ whole genome shotgun (WGS) entry which is preliminary data.</text>
</comment>
<dbReference type="InterPro" id="IPR036388">
    <property type="entry name" value="WH-like_DNA-bd_sf"/>
</dbReference>